<evidence type="ECO:0000256" key="8">
    <source>
        <dbReference type="ARBA" id="ARBA00023002"/>
    </source>
</evidence>
<dbReference type="PANTHER" id="PTHR11351:SF31">
    <property type="entry name" value="DESATURASE 1, ISOFORM A-RELATED"/>
    <property type="match status" value="1"/>
</dbReference>
<dbReference type="GO" id="GO:0005789">
    <property type="term" value="C:endoplasmic reticulum membrane"/>
    <property type="evidence" value="ECO:0007669"/>
    <property type="project" value="TreeGrafter"/>
</dbReference>
<keyword evidence="7 14" id="KW-1133">Transmembrane helix</keyword>
<feature type="transmembrane region" description="Helical" evidence="14">
    <location>
        <begin position="210"/>
        <end position="232"/>
    </location>
</feature>
<dbReference type="Pfam" id="PF00487">
    <property type="entry name" value="FA_desaturase"/>
    <property type="match status" value="1"/>
</dbReference>
<keyword evidence="17" id="KW-1185">Reference proteome</keyword>
<feature type="domain" description="Fatty acid desaturase" evidence="15">
    <location>
        <begin position="91"/>
        <end position="301"/>
    </location>
</feature>
<evidence type="ECO:0000256" key="1">
    <source>
        <dbReference type="ARBA" id="ARBA00004141"/>
    </source>
</evidence>
<evidence type="ECO:0000256" key="9">
    <source>
        <dbReference type="ARBA" id="ARBA00023004"/>
    </source>
</evidence>
<evidence type="ECO:0000256" key="7">
    <source>
        <dbReference type="ARBA" id="ARBA00022989"/>
    </source>
</evidence>
<evidence type="ECO:0000256" key="4">
    <source>
        <dbReference type="ARBA" id="ARBA00022516"/>
    </source>
</evidence>
<name>A0AAW1PS68_9CHLO</name>
<dbReference type="InterPro" id="IPR005804">
    <property type="entry name" value="FA_desaturase_dom"/>
</dbReference>
<keyword evidence="10" id="KW-0443">Lipid metabolism</keyword>
<sequence>MSYSAQFDVLLPSPDPRPWDKRKAVPKPSLAAQEAEPAAYRLPVSTTWATRKRNWFAQRTWGVQDAATAVLFIGMHLACLWAPACFSWRCAALWFVTYCMTGCFGIAMSFHRQLSHHSFTTPKWLEYFFAYCGAVSIQGKPTYWVSSHRYHHLQTDTPLDPHSPAEGFWWAHMGWVMDKLSKDQRSGSKVEGNVDDMRAQWFYRHMDNWYWAHVWGHFLALYLVGGWGALIWGGPLRVVGVWHGTFFVNSASHVWGTQPYNTGDLSRNLWWVAVVSFGEWHNNHHAFGYSARHGLEWWEFDVSWYIIRALESVGLAWDIHVPSDKQVAARERNLYAVGAQAGEHQVIKGD</sequence>
<dbReference type="InterPro" id="IPR015876">
    <property type="entry name" value="Acyl-CoA_DS"/>
</dbReference>
<evidence type="ECO:0000256" key="6">
    <source>
        <dbReference type="ARBA" id="ARBA00022832"/>
    </source>
</evidence>
<dbReference type="GO" id="GO:0016717">
    <property type="term" value="F:oxidoreductase activity, acting on paired donors, with oxidation of a pair of donors resulting in the reduction of molecular oxygen to two molecules of water"/>
    <property type="evidence" value="ECO:0007669"/>
    <property type="project" value="InterPro"/>
</dbReference>
<keyword evidence="11 14" id="KW-0472">Membrane</keyword>
<gene>
    <name evidence="16" type="ORF">WJX72_001534</name>
</gene>
<keyword evidence="4 13" id="KW-0444">Lipid biosynthesis</keyword>
<keyword evidence="12 13" id="KW-0275">Fatty acid biosynthesis</keyword>
<keyword evidence="5 13" id="KW-0812">Transmembrane</keyword>
<reference evidence="16 17" key="1">
    <citation type="journal article" date="2024" name="Nat. Commun.">
        <title>Phylogenomics reveals the evolutionary origins of lichenization in chlorophyte algae.</title>
        <authorList>
            <person name="Puginier C."/>
            <person name="Libourel C."/>
            <person name="Otte J."/>
            <person name="Skaloud P."/>
            <person name="Haon M."/>
            <person name="Grisel S."/>
            <person name="Petersen M."/>
            <person name="Berrin J.G."/>
            <person name="Delaux P.M."/>
            <person name="Dal Grande F."/>
            <person name="Keller J."/>
        </authorList>
    </citation>
    <scope>NUCLEOTIDE SEQUENCE [LARGE SCALE GENOMIC DNA]</scope>
    <source>
        <strain evidence="16 17">SAG 2043</strain>
    </source>
</reference>
<feature type="transmembrane region" description="Helical" evidence="14">
    <location>
        <begin position="66"/>
        <end position="84"/>
    </location>
</feature>
<evidence type="ECO:0000256" key="12">
    <source>
        <dbReference type="ARBA" id="ARBA00023160"/>
    </source>
</evidence>
<dbReference type="Proteomes" id="UP001489004">
    <property type="component" value="Unassembled WGS sequence"/>
</dbReference>
<keyword evidence="8 13" id="KW-0560">Oxidoreductase</keyword>
<proteinExistence type="inferred from homology"/>
<evidence type="ECO:0000313" key="17">
    <source>
        <dbReference type="Proteomes" id="UP001489004"/>
    </source>
</evidence>
<protein>
    <recommendedName>
        <fullName evidence="15">Fatty acid desaturase domain-containing protein</fullName>
    </recommendedName>
</protein>
<comment type="caution">
    <text evidence="16">The sequence shown here is derived from an EMBL/GenBank/DDBJ whole genome shotgun (WGS) entry which is preliminary data.</text>
</comment>
<dbReference type="PANTHER" id="PTHR11351">
    <property type="entry name" value="ACYL-COA DESATURASE"/>
    <property type="match status" value="1"/>
</dbReference>
<evidence type="ECO:0000256" key="10">
    <source>
        <dbReference type="ARBA" id="ARBA00023098"/>
    </source>
</evidence>
<dbReference type="PRINTS" id="PR00075">
    <property type="entry name" value="FACDDSATRASE"/>
</dbReference>
<evidence type="ECO:0000256" key="2">
    <source>
        <dbReference type="ARBA" id="ARBA00005189"/>
    </source>
</evidence>
<evidence type="ECO:0000313" key="16">
    <source>
        <dbReference type="EMBL" id="KAK9812665.1"/>
    </source>
</evidence>
<feature type="transmembrane region" description="Helical" evidence="14">
    <location>
        <begin position="91"/>
        <end position="110"/>
    </location>
</feature>
<evidence type="ECO:0000256" key="11">
    <source>
        <dbReference type="ARBA" id="ARBA00023136"/>
    </source>
</evidence>
<dbReference type="AlphaFoldDB" id="A0AAW1PS68"/>
<comment type="cofactor">
    <cofactor evidence="13">
        <name>Fe(2+)</name>
        <dbReference type="ChEBI" id="CHEBI:29033"/>
    </cofactor>
</comment>
<dbReference type="CDD" id="cd03505">
    <property type="entry name" value="Delta9-FADS-like"/>
    <property type="match status" value="1"/>
</dbReference>
<comment type="domain">
    <text evidence="13">The histidine box domains are involved in binding the catalytic metal ions.</text>
</comment>
<keyword evidence="6" id="KW-0276">Fatty acid metabolism</keyword>
<comment type="similarity">
    <text evidence="3 13">Belongs to the fatty acid desaturase type 1 family.</text>
</comment>
<evidence type="ECO:0000256" key="14">
    <source>
        <dbReference type="SAM" id="Phobius"/>
    </source>
</evidence>
<dbReference type="EMBL" id="JALJOR010000008">
    <property type="protein sequence ID" value="KAK9812665.1"/>
    <property type="molecule type" value="Genomic_DNA"/>
</dbReference>
<comment type="subcellular location">
    <subcellularLocation>
        <location evidence="1">Membrane</location>
        <topology evidence="1">Multi-pass membrane protein</topology>
    </subcellularLocation>
</comment>
<keyword evidence="9" id="KW-0408">Iron</keyword>
<organism evidence="16 17">
    <name type="scientific">[Myrmecia] bisecta</name>
    <dbReference type="NCBI Taxonomy" id="41462"/>
    <lineage>
        <taxon>Eukaryota</taxon>
        <taxon>Viridiplantae</taxon>
        <taxon>Chlorophyta</taxon>
        <taxon>core chlorophytes</taxon>
        <taxon>Trebouxiophyceae</taxon>
        <taxon>Trebouxiales</taxon>
        <taxon>Trebouxiaceae</taxon>
        <taxon>Myrmecia</taxon>
    </lineage>
</organism>
<accession>A0AAW1PS68</accession>
<dbReference type="GO" id="GO:0042761">
    <property type="term" value="P:very long-chain fatty acid biosynthetic process"/>
    <property type="evidence" value="ECO:0007669"/>
    <property type="project" value="TreeGrafter"/>
</dbReference>
<comment type="pathway">
    <text evidence="2">Lipid metabolism.</text>
</comment>
<evidence type="ECO:0000256" key="3">
    <source>
        <dbReference type="ARBA" id="ARBA00009295"/>
    </source>
</evidence>
<evidence type="ECO:0000259" key="15">
    <source>
        <dbReference type="Pfam" id="PF00487"/>
    </source>
</evidence>
<evidence type="ECO:0000256" key="13">
    <source>
        <dbReference type="RuleBase" id="RU000581"/>
    </source>
</evidence>
<evidence type="ECO:0000256" key="5">
    <source>
        <dbReference type="ARBA" id="ARBA00022692"/>
    </source>
</evidence>